<reference evidence="10 11" key="1">
    <citation type="submission" date="2024-08" db="EMBL/GenBank/DDBJ databases">
        <authorList>
            <person name="Cucini C."/>
            <person name="Frati F."/>
        </authorList>
    </citation>
    <scope>NUCLEOTIDE SEQUENCE [LARGE SCALE GENOMIC DNA]</scope>
</reference>
<dbReference type="Proteomes" id="UP001642540">
    <property type="component" value="Unassembled WGS sequence"/>
</dbReference>
<evidence type="ECO:0000313" key="11">
    <source>
        <dbReference type="Proteomes" id="UP001642540"/>
    </source>
</evidence>
<keyword evidence="3" id="KW-0677">Repeat</keyword>
<feature type="compositionally biased region" description="Basic and acidic residues" evidence="8">
    <location>
        <begin position="229"/>
        <end position="246"/>
    </location>
</feature>
<evidence type="ECO:0000256" key="6">
    <source>
        <dbReference type="ARBA" id="ARBA00023242"/>
    </source>
</evidence>
<dbReference type="InterPro" id="IPR013087">
    <property type="entry name" value="Znf_C2H2_type"/>
</dbReference>
<dbReference type="PANTHER" id="PTHR24376:SF216">
    <property type="entry name" value="ZINC FINGER PROTEIN 420-LIKE"/>
    <property type="match status" value="1"/>
</dbReference>
<evidence type="ECO:0000256" key="8">
    <source>
        <dbReference type="SAM" id="MobiDB-lite"/>
    </source>
</evidence>
<keyword evidence="5" id="KW-0862">Zinc</keyword>
<organism evidence="10 11">
    <name type="scientific">Orchesella dallaii</name>
    <dbReference type="NCBI Taxonomy" id="48710"/>
    <lineage>
        <taxon>Eukaryota</taxon>
        <taxon>Metazoa</taxon>
        <taxon>Ecdysozoa</taxon>
        <taxon>Arthropoda</taxon>
        <taxon>Hexapoda</taxon>
        <taxon>Collembola</taxon>
        <taxon>Entomobryomorpha</taxon>
        <taxon>Entomobryoidea</taxon>
        <taxon>Orchesellidae</taxon>
        <taxon>Orchesellinae</taxon>
        <taxon>Orchesella</taxon>
    </lineage>
</organism>
<keyword evidence="6" id="KW-0539">Nucleus</keyword>
<feature type="region of interest" description="Disordered" evidence="8">
    <location>
        <begin position="276"/>
        <end position="340"/>
    </location>
</feature>
<dbReference type="Pfam" id="PF00096">
    <property type="entry name" value="zf-C2H2"/>
    <property type="match status" value="2"/>
</dbReference>
<feature type="domain" description="C2H2-type" evidence="9">
    <location>
        <begin position="576"/>
        <end position="603"/>
    </location>
</feature>
<keyword evidence="11" id="KW-1185">Reference proteome</keyword>
<comment type="subcellular location">
    <subcellularLocation>
        <location evidence="1">Nucleus</location>
    </subcellularLocation>
</comment>
<dbReference type="PROSITE" id="PS00028">
    <property type="entry name" value="ZINC_FINGER_C2H2_1"/>
    <property type="match status" value="7"/>
</dbReference>
<dbReference type="InterPro" id="IPR036236">
    <property type="entry name" value="Znf_C2H2_sf"/>
</dbReference>
<dbReference type="PANTHER" id="PTHR24376">
    <property type="entry name" value="ZINC FINGER PROTEIN"/>
    <property type="match status" value="1"/>
</dbReference>
<accession>A0ABP1PZ25</accession>
<feature type="domain" description="C2H2-type" evidence="9">
    <location>
        <begin position="662"/>
        <end position="689"/>
    </location>
</feature>
<evidence type="ECO:0000259" key="9">
    <source>
        <dbReference type="PROSITE" id="PS50157"/>
    </source>
</evidence>
<dbReference type="SUPFAM" id="SSF57667">
    <property type="entry name" value="beta-beta-alpha zinc fingers"/>
    <property type="match status" value="3"/>
</dbReference>
<evidence type="ECO:0000256" key="4">
    <source>
        <dbReference type="ARBA" id="ARBA00022771"/>
    </source>
</evidence>
<evidence type="ECO:0000256" key="1">
    <source>
        <dbReference type="ARBA" id="ARBA00004123"/>
    </source>
</evidence>
<evidence type="ECO:0000313" key="10">
    <source>
        <dbReference type="EMBL" id="CAL8083254.1"/>
    </source>
</evidence>
<dbReference type="SMART" id="SM00355">
    <property type="entry name" value="ZnF_C2H2"/>
    <property type="match status" value="11"/>
</dbReference>
<keyword evidence="2" id="KW-0479">Metal-binding</keyword>
<feature type="domain" description="C2H2-type" evidence="9">
    <location>
        <begin position="634"/>
        <end position="661"/>
    </location>
</feature>
<feature type="compositionally biased region" description="Acidic residues" evidence="8">
    <location>
        <begin position="298"/>
        <end position="309"/>
    </location>
</feature>
<dbReference type="EMBL" id="CAXLJM020000016">
    <property type="protein sequence ID" value="CAL8083254.1"/>
    <property type="molecule type" value="Genomic_DNA"/>
</dbReference>
<sequence length="706" mass="81132">MFSSASCSPPQEGQRCLFCFSLEKSNSDSFKSFFDQSPLQDATLDQLGPIFILRVMLGVGQKDLEMFLQTAGHPSTWGITVCGDCKHHVIQAVGIQKKIIRLRSQLLEIKKDCIQSIQGSMERSNKILKLVCEPVRDNVRLMACSGELNADSLQCSDGDSTSLLGMNHDWSSAIVKQEREEDEDTFYYDLEEPMLSPDDTPSADNSGSSYQELKEEDQSTAKSRNYGSNKRDFVRERDPSRSTRAFSKLEDSKVDVAEEDDPDRRVLRKRTISSRKLSVETSSRPTNVKDPEFNPSDSDFEESSSDSDEDDHRGKRKKSQTVKANDLDWNNIEEPGGQKVRKGKVKCPRCKTVWTSEINMQNHFNLAHSVILDGEHTQCNNCHLAFEDQQSVEIHNEFTHSKNVFNCEKCLKIYDNQAAVDKHKRRRDRNQLCEICSVQCCSAADLKQHIKNFHPEIYKHRRLQEHEDKVKKIQQWKEQNKVELICEKCGKVLTSTIGYKRHNCGLIPEKPKSKVRCSICEQDFVKISMLKLHQCRQHAEELNLTTVACPMCRKLYPDNLVLSEHIKQIHDTPSSLVCEQCGCGFSKASQLSRHMLKHGERTIICSECPSAFWYQRELDSHVLLKHTPYHLRPNWCNICQKRFTSATKLYSHRRIHEGNSVYKCKVCDQTFAQPNYLYCHVSKQHGQRLKKKELEEARVLKPQSTA</sequence>
<feature type="compositionally biased region" description="Polar residues" evidence="8">
    <location>
        <begin position="276"/>
        <end position="286"/>
    </location>
</feature>
<gene>
    <name evidence="10" type="ORF">ODALV1_LOCUS5432</name>
</gene>
<dbReference type="Gene3D" id="3.30.160.60">
    <property type="entry name" value="Classic Zinc Finger"/>
    <property type="match status" value="5"/>
</dbReference>
<comment type="caution">
    <text evidence="10">The sequence shown here is derived from an EMBL/GenBank/DDBJ whole genome shotgun (WGS) entry which is preliminary data.</text>
</comment>
<evidence type="ECO:0000256" key="7">
    <source>
        <dbReference type="PROSITE-ProRule" id="PRU00042"/>
    </source>
</evidence>
<keyword evidence="4 7" id="KW-0863">Zinc-finger</keyword>
<evidence type="ECO:0000256" key="2">
    <source>
        <dbReference type="ARBA" id="ARBA00022723"/>
    </source>
</evidence>
<feature type="compositionally biased region" description="Polar residues" evidence="8">
    <location>
        <begin position="202"/>
        <end position="211"/>
    </location>
</feature>
<evidence type="ECO:0000256" key="3">
    <source>
        <dbReference type="ARBA" id="ARBA00022737"/>
    </source>
</evidence>
<proteinExistence type="predicted"/>
<feature type="domain" description="C2H2-type" evidence="9">
    <location>
        <begin position="515"/>
        <end position="543"/>
    </location>
</feature>
<name>A0ABP1PZ25_9HEXA</name>
<protein>
    <recommendedName>
        <fullName evidence="9">C2H2-type domain-containing protein</fullName>
    </recommendedName>
</protein>
<evidence type="ECO:0000256" key="5">
    <source>
        <dbReference type="ARBA" id="ARBA00022833"/>
    </source>
</evidence>
<feature type="region of interest" description="Disordered" evidence="8">
    <location>
        <begin position="192"/>
        <end position="246"/>
    </location>
</feature>
<dbReference type="PROSITE" id="PS50157">
    <property type="entry name" value="ZINC_FINGER_C2H2_2"/>
    <property type="match status" value="4"/>
</dbReference>